<comment type="caution">
    <text evidence="1">The sequence shown here is derived from an EMBL/GenBank/DDBJ whole genome shotgun (WGS) entry which is preliminary data.</text>
</comment>
<sequence length="54" mass="5869">MGPVVATVLAALAWPVTVRGAAASPPANNRLKLLRMRRLPVRCWKSPIFSMIIA</sequence>
<evidence type="ECO:0000313" key="2">
    <source>
        <dbReference type="Proteomes" id="UP001499843"/>
    </source>
</evidence>
<protein>
    <submittedName>
        <fullName evidence="1">Uncharacterized protein</fullName>
    </submittedName>
</protein>
<name>A0ABN3CU29_9ACTN</name>
<evidence type="ECO:0000313" key="1">
    <source>
        <dbReference type="EMBL" id="GAA2212808.1"/>
    </source>
</evidence>
<reference evidence="1 2" key="1">
    <citation type="journal article" date="2019" name="Int. J. Syst. Evol. Microbiol.">
        <title>The Global Catalogue of Microorganisms (GCM) 10K type strain sequencing project: providing services to taxonomists for standard genome sequencing and annotation.</title>
        <authorList>
            <consortium name="The Broad Institute Genomics Platform"/>
            <consortium name="The Broad Institute Genome Sequencing Center for Infectious Disease"/>
            <person name="Wu L."/>
            <person name="Ma J."/>
        </authorList>
    </citation>
    <scope>NUCLEOTIDE SEQUENCE [LARGE SCALE GENOMIC DNA]</scope>
    <source>
        <strain evidence="1 2">JCM 16114</strain>
    </source>
</reference>
<keyword evidence="2" id="KW-1185">Reference proteome</keyword>
<dbReference type="EMBL" id="BAAAQX010000028">
    <property type="protein sequence ID" value="GAA2212808.1"/>
    <property type="molecule type" value="Genomic_DNA"/>
</dbReference>
<gene>
    <name evidence="1" type="ORF">GCM10009850_082700</name>
</gene>
<proteinExistence type="predicted"/>
<organism evidence="1 2">
    <name type="scientific">Nonomuraea monospora</name>
    <dbReference type="NCBI Taxonomy" id="568818"/>
    <lineage>
        <taxon>Bacteria</taxon>
        <taxon>Bacillati</taxon>
        <taxon>Actinomycetota</taxon>
        <taxon>Actinomycetes</taxon>
        <taxon>Streptosporangiales</taxon>
        <taxon>Streptosporangiaceae</taxon>
        <taxon>Nonomuraea</taxon>
    </lineage>
</organism>
<dbReference type="Proteomes" id="UP001499843">
    <property type="component" value="Unassembled WGS sequence"/>
</dbReference>
<accession>A0ABN3CU29</accession>